<name>A0A1I5UIL9_9ACTN</name>
<keyword evidence="1" id="KW-0326">Glycosidase</keyword>
<feature type="compositionally biased region" description="Pro residues" evidence="3">
    <location>
        <begin position="52"/>
        <end position="62"/>
    </location>
</feature>
<evidence type="ECO:0000313" key="7">
    <source>
        <dbReference type="Proteomes" id="UP000198857"/>
    </source>
</evidence>
<dbReference type="SMART" id="SM00060">
    <property type="entry name" value="FN3"/>
    <property type="match status" value="2"/>
</dbReference>
<evidence type="ECO:0000256" key="3">
    <source>
        <dbReference type="SAM" id="MobiDB-lite"/>
    </source>
</evidence>
<evidence type="ECO:0000259" key="5">
    <source>
        <dbReference type="PROSITE" id="PS50853"/>
    </source>
</evidence>
<evidence type="ECO:0000256" key="2">
    <source>
        <dbReference type="ARBA" id="ARBA00023326"/>
    </source>
</evidence>
<dbReference type="GO" id="GO:0000272">
    <property type="term" value="P:polysaccharide catabolic process"/>
    <property type="evidence" value="ECO:0007669"/>
    <property type="project" value="UniProtKB-KW"/>
</dbReference>
<dbReference type="InterPro" id="IPR013783">
    <property type="entry name" value="Ig-like_fold"/>
</dbReference>
<keyword evidence="4" id="KW-0812">Transmembrane</keyword>
<keyword evidence="4" id="KW-1133">Transmembrane helix</keyword>
<gene>
    <name evidence="6" type="ORF">SAMN05660464_0255</name>
</gene>
<dbReference type="CDD" id="cd00063">
    <property type="entry name" value="FN3"/>
    <property type="match status" value="1"/>
</dbReference>
<feature type="region of interest" description="Disordered" evidence="3">
    <location>
        <begin position="1"/>
        <end position="64"/>
    </location>
</feature>
<dbReference type="Gene3D" id="2.60.40.10">
    <property type="entry name" value="Immunoglobulins"/>
    <property type="match status" value="2"/>
</dbReference>
<keyword evidence="7" id="KW-1185">Reference proteome</keyword>
<dbReference type="InterPro" id="IPR003961">
    <property type="entry name" value="FN3_dom"/>
</dbReference>
<dbReference type="EMBL" id="FOWQ01000011">
    <property type="protein sequence ID" value="SFP95121.1"/>
    <property type="molecule type" value="Genomic_DNA"/>
</dbReference>
<dbReference type="InterPro" id="IPR036116">
    <property type="entry name" value="FN3_sf"/>
</dbReference>
<keyword evidence="4" id="KW-0472">Membrane</keyword>
<feature type="transmembrane region" description="Helical" evidence="4">
    <location>
        <begin position="72"/>
        <end position="93"/>
    </location>
</feature>
<dbReference type="GO" id="GO:0016798">
    <property type="term" value="F:hydrolase activity, acting on glycosyl bonds"/>
    <property type="evidence" value="ECO:0007669"/>
    <property type="project" value="UniProtKB-KW"/>
</dbReference>
<dbReference type="OrthoDB" id="5177259at2"/>
<proteinExistence type="predicted"/>
<dbReference type="PROSITE" id="PS50853">
    <property type="entry name" value="FN3"/>
    <property type="match status" value="1"/>
</dbReference>
<keyword evidence="1" id="KW-0378">Hydrolase</keyword>
<keyword evidence="2" id="KW-0624">Polysaccharide degradation</keyword>
<evidence type="ECO:0000313" key="6">
    <source>
        <dbReference type="EMBL" id="SFP95121.1"/>
    </source>
</evidence>
<reference evidence="7" key="1">
    <citation type="submission" date="2016-10" db="EMBL/GenBank/DDBJ databases">
        <authorList>
            <person name="Varghese N."/>
            <person name="Submissions S."/>
        </authorList>
    </citation>
    <scope>NUCLEOTIDE SEQUENCE [LARGE SCALE GENOMIC DNA]</scope>
    <source>
        <strain evidence="7">DSM 44208</strain>
    </source>
</reference>
<dbReference type="RefSeq" id="WP_136697378.1">
    <property type="nucleotide sequence ID" value="NZ_FOWQ01000011.1"/>
</dbReference>
<dbReference type="AlphaFoldDB" id="A0A1I5UIL9"/>
<feature type="region of interest" description="Disordered" evidence="3">
    <location>
        <begin position="161"/>
        <end position="184"/>
    </location>
</feature>
<accession>A0A1I5UIL9</accession>
<evidence type="ECO:0000256" key="1">
    <source>
        <dbReference type="ARBA" id="ARBA00023295"/>
    </source>
</evidence>
<dbReference type="Proteomes" id="UP000198857">
    <property type="component" value="Unassembled WGS sequence"/>
</dbReference>
<keyword evidence="2" id="KW-0119">Carbohydrate metabolism</keyword>
<dbReference type="SUPFAM" id="SSF49265">
    <property type="entry name" value="Fibronectin type III"/>
    <property type="match status" value="1"/>
</dbReference>
<sequence>MSQPPGAPPWGQPPATPGWGQQPPPSWGQQQAPPSWGPQAPPAWGGQHGGPPSWPPAAPPAALPRRSRRGPWIGLGAAVLALVVAAGVVVFLLTRPVDPPTGVTAELRDDGVAVSWDAVDGATGYEVRRDDDVLGTTSGTSYVDAGTDSGTEYRYSVTALEDDDRSEPVSAQDPVVTPVAPPASITLTTDGPDVLVEWDTVTGADAYEVSRDGTVLATDLTDSSYRDVGVPLGDHTWQVTAVDQDGAGSTADIESAPLFTAGPWQEAYALAGAFPDLLPAEPGGLGWSDGTCDRAPAEGVQALVVCSYPTGVYVEISQFADRAQWQARLDAATAASTGPGTWAYGDGPAQGDLLESPEGGLAWKYLTFYAEDRSLYGIYVAWEGHTQADIDDAWFAEAPF</sequence>
<feature type="domain" description="Fibronectin type-III" evidence="5">
    <location>
        <begin position="96"/>
        <end position="180"/>
    </location>
</feature>
<evidence type="ECO:0000256" key="4">
    <source>
        <dbReference type="SAM" id="Phobius"/>
    </source>
</evidence>
<organism evidence="6 7">
    <name type="scientific">Geodermatophilus dictyosporus</name>
    <dbReference type="NCBI Taxonomy" id="1523247"/>
    <lineage>
        <taxon>Bacteria</taxon>
        <taxon>Bacillati</taxon>
        <taxon>Actinomycetota</taxon>
        <taxon>Actinomycetes</taxon>
        <taxon>Geodermatophilales</taxon>
        <taxon>Geodermatophilaceae</taxon>
        <taxon>Geodermatophilus</taxon>
    </lineage>
</organism>
<protein>
    <recommendedName>
        <fullName evidence="5">Fibronectin type-III domain-containing protein</fullName>
    </recommendedName>
</protein>
<dbReference type="STRING" id="1523247.SAMN05660464_0255"/>
<feature type="compositionally biased region" description="Pro residues" evidence="3">
    <location>
        <begin position="1"/>
        <end position="26"/>
    </location>
</feature>